<reference evidence="1 2" key="1">
    <citation type="journal article" date="2014" name="PLoS ONE">
        <title>The first complete genome sequence of the class fimbriimonadia in the phylum armatimonadetes.</title>
        <authorList>
            <person name="Hu Z.Y."/>
            <person name="Wang Y.Z."/>
            <person name="Im W.T."/>
            <person name="Wang S.Y."/>
            <person name="Zhao G.P."/>
            <person name="Zheng H.J."/>
            <person name="Quan Z.X."/>
        </authorList>
    </citation>
    <scope>NUCLEOTIDE SEQUENCE [LARGE SCALE GENOMIC DNA]</scope>
    <source>
        <strain evidence="1">Gsoil 348</strain>
    </source>
</reference>
<sequence length="37" mass="4173">MCPLLLVCVDSQVTIISKKDDPDEWASQLTPYYAKSN</sequence>
<proteinExistence type="predicted"/>
<protein>
    <submittedName>
        <fullName evidence="1">Uncharacterized protein</fullName>
    </submittedName>
</protein>
<dbReference type="KEGG" id="fgi:OP10G_1535"/>
<gene>
    <name evidence="1" type="ORF">OP10G_1535</name>
</gene>
<evidence type="ECO:0000313" key="2">
    <source>
        <dbReference type="Proteomes" id="UP000027982"/>
    </source>
</evidence>
<dbReference type="Proteomes" id="UP000027982">
    <property type="component" value="Chromosome"/>
</dbReference>
<dbReference type="HOGENOM" id="CLU_3343931_0_0_0"/>
<name>A0A068NMV6_FIMGI</name>
<accession>A0A068NMV6</accession>
<keyword evidence="2" id="KW-1185">Reference proteome</keyword>
<evidence type="ECO:0000313" key="1">
    <source>
        <dbReference type="EMBL" id="AIE84903.1"/>
    </source>
</evidence>
<organism evidence="1 2">
    <name type="scientific">Fimbriimonas ginsengisoli Gsoil 348</name>
    <dbReference type="NCBI Taxonomy" id="661478"/>
    <lineage>
        <taxon>Bacteria</taxon>
        <taxon>Bacillati</taxon>
        <taxon>Armatimonadota</taxon>
        <taxon>Fimbriimonadia</taxon>
        <taxon>Fimbriimonadales</taxon>
        <taxon>Fimbriimonadaceae</taxon>
        <taxon>Fimbriimonas</taxon>
    </lineage>
</organism>
<dbReference type="AlphaFoldDB" id="A0A068NMV6"/>
<dbReference type="EMBL" id="CP007139">
    <property type="protein sequence ID" value="AIE84903.1"/>
    <property type="molecule type" value="Genomic_DNA"/>
</dbReference>